<organism evidence="3 4">
    <name type="scientific">Nonomuraea mangrovi</name>
    <dbReference type="NCBI Taxonomy" id="2316207"/>
    <lineage>
        <taxon>Bacteria</taxon>
        <taxon>Bacillati</taxon>
        <taxon>Actinomycetota</taxon>
        <taxon>Actinomycetes</taxon>
        <taxon>Streptosporangiales</taxon>
        <taxon>Streptosporangiaceae</taxon>
        <taxon>Nonomuraea</taxon>
    </lineage>
</organism>
<dbReference type="PANTHER" id="PTHR15730">
    <property type="entry name" value="EXPERIMENTAL AUTOIMMUNE PROSTATITIS ANTIGEN 2-RELATED"/>
    <property type="match status" value="1"/>
</dbReference>
<dbReference type="Gene3D" id="3.40.390.80">
    <property type="entry name" value="Peptidase M60, enhancin-like domain 2"/>
    <property type="match status" value="1"/>
</dbReference>
<dbReference type="Pfam" id="PF17291">
    <property type="entry name" value="M60-like_N"/>
    <property type="match status" value="1"/>
</dbReference>
<keyword evidence="1" id="KW-0732">Signal</keyword>
<evidence type="ECO:0000256" key="1">
    <source>
        <dbReference type="SAM" id="SignalP"/>
    </source>
</evidence>
<dbReference type="InterPro" id="IPR031161">
    <property type="entry name" value="Peptidase_M60_dom"/>
</dbReference>
<dbReference type="EMBL" id="JBHUFV010000105">
    <property type="protein sequence ID" value="MFD1940230.1"/>
    <property type="molecule type" value="Genomic_DNA"/>
</dbReference>
<sequence length="443" mass="47902">MTTTPLSRRGFLGAATVGAVLLGSSPAFGSSATGAFGPAGRTVVLRARPSAESERLRLQQALGTTNFRPTGLYLPAAAELTVEVDAKDGLLPTLHVGAPDTHADVTYKNPRAYPLTSGVNTVTDPGGGMVYLSLIGSSTEDRRKAKVKFVQGGTPAPTFVMGETTEQAFQSQLDTLTAAPQVELVSPYGIVTVTRDGMLAWRDQDHHGLLTLLETIVSSHAAISGLAERERSPLPFHLVEAPRMPTGAGAYATHGWTAYPRTYLDRLLTVEGLRTRGWGVYHELGHQHQQMAYKPTDLTEVTVNIYALAAQRTLGQPSNLTKPDAKTGLTPYQSALPKLPSSGYVKGFGAYEKLVPFRQLELAYGDDFWPRLHRLVRSERPASEWTETDKRWGYLALYTSRTAGRDLSGFWTRWGAPVTAEYLAQVAALGLPAPDVDPSTLAE</sequence>
<dbReference type="InterPro" id="IPR035423">
    <property type="entry name" value="M60-like_N"/>
</dbReference>
<feature type="signal peptide" evidence="1">
    <location>
        <begin position="1"/>
        <end position="29"/>
    </location>
</feature>
<dbReference type="InterPro" id="IPR006311">
    <property type="entry name" value="TAT_signal"/>
</dbReference>
<dbReference type="Gene3D" id="1.10.390.30">
    <property type="entry name" value="Peptidase M60, enhancin-like domain 3"/>
    <property type="match status" value="1"/>
</dbReference>
<evidence type="ECO:0000313" key="4">
    <source>
        <dbReference type="Proteomes" id="UP001597368"/>
    </source>
</evidence>
<name>A0ABW4TGE2_9ACTN</name>
<dbReference type="Proteomes" id="UP001597368">
    <property type="component" value="Unassembled WGS sequence"/>
</dbReference>
<evidence type="ECO:0000313" key="3">
    <source>
        <dbReference type="EMBL" id="MFD1940230.1"/>
    </source>
</evidence>
<keyword evidence="4" id="KW-1185">Reference proteome</keyword>
<dbReference type="SMART" id="SM01276">
    <property type="entry name" value="M60-like"/>
    <property type="match status" value="1"/>
</dbReference>
<feature type="chain" id="PRO_5047502323" evidence="1">
    <location>
        <begin position="30"/>
        <end position="443"/>
    </location>
</feature>
<dbReference type="Gene3D" id="2.60.120.1250">
    <property type="entry name" value="Peptidase M60, enhancin-like domain 1"/>
    <property type="match status" value="1"/>
</dbReference>
<evidence type="ECO:0000259" key="2">
    <source>
        <dbReference type="PROSITE" id="PS51723"/>
    </source>
</evidence>
<protein>
    <submittedName>
        <fullName evidence="3">M60 family metallopeptidase</fullName>
    </submittedName>
</protein>
<gene>
    <name evidence="3" type="ORF">ACFSKW_53105</name>
</gene>
<dbReference type="RefSeq" id="WP_379583249.1">
    <property type="nucleotide sequence ID" value="NZ_JBHUFV010000105.1"/>
</dbReference>
<dbReference type="PROSITE" id="PS51723">
    <property type="entry name" value="PEPTIDASE_M60"/>
    <property type="match status" value="1"/>
</dbReference>
<reference evidence="4" key="1">
    <citation type="journal article" date="2019" name="Int. J. Syst. Evol. Microbiol.">
        <title>The Global Catalogue of Microorganisms (GCM) 10K type strain sequencing project: providing services to taxonomists for standard genome sequencing and annotation.</title>
        <authorList>
            <consortium name="The Broad Institute Genomics Platform"/>
            <consortium name="The Broad Institute Genome Sequencing Center for Infectious Disease"/>
            <person name="Wu L."/>
            <person name="Ma J."/>
        </authorList>
    </citation>
    <scope>NUCLEOTIDE SEQUENCE [LARGE SCALE GENOMIC DNA]</scope>
    <source>
        <strain evidence="4">ICMP 6774ER</strain>
    </source>
</reference>
<dbReference type="InterPro" id="IPR051244">
    <property type="entry name" value="TCAF"/>
</dbReference>
<dbReference type="Pfam" id="PF13402">
    <property type="entry name" value="Peptidase_M60"/>
    <property type="match status" value="1"/>
</dbReference>
<dbReference type="PROSITE" id="PS51318">
    <property type="entry name" value="TAT"/>
    <property type="match status" value="1"/>
</dbReference>
<comment type="caution">
    <text evidence="3">The sequence shown here is derived from an EMBL/GenBank/DDBJ whole genome shotgun (WGS) entry which is preliminary data.</text>
</comment>
<proteinExistence type="predicted"/>
<accession>A0ABW4TGE2</accession>
<dbReference type="PANTHER" id="PTHR15730:SF5">
    <property type="entry name" value="SI:CH211-210B2.2-RELATED"/>
    <property type="match status" value="1"/>
</dbReference>
<feature type="domain" description="Peptidase M60" evidence="2">
    <location>
        <begin position="65"/>
        <end position="365"/>
    </location>
</feature>
<dbReference type="InterPro" id="IPR042279">
    <property type="entry name" value="Pep_M60_3"/>
</dbReference>